<feature type="compositionally biased region" description="Polar residues" evidence="1">
    <location>
        <begin position="235"/>
        <end position="248"/>
    </location>
</feature>
<feature type="region of interest" description="Disordered" evidence="1">
    <location>
        <begin position="231"/>
        <end position="258"/>
    </location>
</feature>
<evidence type="ECO:0000313" key="3">
    <source>
        <dbReference type="Proteomes" id="UP001281761"/>
    </source>
</evidence>
<evidence type="ECO:0000256" key="1">
    <source>
        <dbReference type="SAM" id="MobiDB-lite"/>
    </source>
</evidence>
<dbReference type="InterPro" id="IPR043136">
    <property type="entry name" value="B30.2/SPRY_sf"/>
</dbReference>
<gene>
    <name evidence="2" type="ORF">BLNAU_18446</name>
</gene>
<keyword evidence="3" id="KW-1185">Reference proteome</keyword>
<dbReference type="Proteomes" id="UP001281761">
    <property type="component" value="Unassembled WGS sequence"/>
</dbReference>
<protein>
    <recommendedName>
        <fullName evidence="4">B30.2/SPRY domain-containing protein</fullName>
    </recommendedName>
</protein>
<proteinExistence type="predicted"/>
<comment type="caution">
    <text evidence="2">The sequence shown here is derived from an EMBL/GenBank/DDBJ whole genome shotgun (WGS) entry which is preliminary data.</text>
</comment>
<dbReference type="Gene3D" id="2.60.120.920">
    <property type="match status" value="1"/>
</dbReference>
<accession>A0ABQ9X4A8</accession>
<name>A0ABQ9X4A8_9EUKA</name>
<evidence type="ECO:0000313" key="2">
    <source>
        <dbReference type="EMBL" id="KAK2946610.1"/>
    </source>
</evidence>
<organism evidence="2 3">
    <name type="scientific">Blattamonas nauphoetae</name>
    <dbReference type="NCBI Taxonomy" id="2049346"/>
    <lineage>
        <taxon>Eukaryota</taxon>
        <taxon>Metamonada</taxon>
        <taxon>Preaxostyla</taxon>
        <taxon>Oxymonadida</taxon>
        <taxon>Blattamonas</taxon>
    </lineage>
</organism>
<dbReference type="EMBL" id="JARBJD010000223">
    <property type="protein sequence ID" value="KAK2946610.1"/>
    <property type="molecule type" value="Genomic_DNA"/>
</dbReference>
<sequence length="258" mass="28503">MGSTSSSQQNRFLLSQLSHLPASHAPSPLTTLHLLTFSENAHFSITRTTITRTDVDLDIKGPFTSGIVTITITFLSLPYFPFTFGLMDSTSPLNNWGKALGWNVNNSVGLSTDGNLNFNASSSFSYKRCHPRQDEGDCVRMEIDLNSTPRTVQFFVNGEAGRFYVSGIPSSVRIGFSIFEKQTSFRIDNISRLSRPTPILEGMEEVKFSHQLSRSTAVLSPLSNGSIVIPGFEQPSHQFRSPPTSSTGKRCRKQSKQS</sequence>
<evidence type="ECO:0008006" key="4">
    <source>
        <dbReference type="Google" id="ProtNLM"/>
    </source>
</evidence>
<feature type="compositionally biased region" description="Basic residues" evidence="1">
    <location>
        <begin position="249"/>
        <end position="258"/>
    </location>
</feature>
<reference evidence="2 3" key="1">
    <citation type="journal article" date="2022" name="bioRxiv">
        <title>Genomics of Preaxostyla Flagellates Illuminates Evolutionary Transitions and the Path Towards Mitochondrial Loss.</title>
        <authorList>
            <person name="Novak L.V.F."/>
            <person name="Treitli S.C."/>
            <person name="Pyrih J."/>
            <person name="Halakuc P."/>
            <person name="Pipaliya S.V."/>
            <person name="Vacek V."/>
            <person name="Brzon O."/>
            <person name="Soukal P."/>
            <person name="Eme L."/>
            <person name="Dacks J.B."/>
            <person name="Karnkowska A."/>
            <person name="Elias M."/>
            <person name="Hampl V."/>
        </authorList>
    </citation>
    <scope>NUCLEOTIDE SEQUENCE [LARGE SCALE GENOMIC DNA]</scope>
    <source>
        <strain evidence="2">NAU3</strain>
        <tissue evidence="2">Gut</tissue>
    </source>
</reference>